<dbReference type="KEGG" id="vdi:Vdis_1194"/>
<evidence type="ECO:0000259" key="7">
    <source>
        <dbReference type="Pfam" id="PF01918"/>
    </source>
</evidence>
<evidence type="ECO:0000256" key="4">
    <source>
        <dbReference type="ARBA" id="ARBA00023067"/>
    </source>
</evidence>
<keyword evidence="4 6" id="KW-0226">DNA condensation</keyword>
<comment type="similarity">
    <text evidence="1 6">Belongs to the histone-like Alba family.</text>
</comment>
<dbReference type="GeneID" id="9752126"/>
<feature type="modified residue" description="N6-acetyllysine" evidence="6">
    <location>
        <position position="14"/>
    </location>
</feature>
<dbReference type="OrthoDB" id="10360at2157"/>
<dbReference type="HAMAP" id="MF_01122">
    <property type="entry name" value="AlbA"/>
    <property type="match status" value="1"/>
</dbReference>
<evidence type="ECO:0000256" key="1">
    <source>
        <dbReference type="ARBA" id="ARBA00008018"/>
    </source>
</evidence>
<gene>
    <name evidence="6" type="primary">albA</name>
    <name evidence="8" type="ordered locus">Vdis_1194</name>
</gene>
<dbReference type="InterPro" id="IPR002775">
    <property type="entry name" value="DNA/RNA-bd_Alba-like"/>
</dbReference>
<dbReference type="RefSeq" id="WP_013336305.1">
    <property type="nucleotide sequence ID" value="NC_014537.1"/>
</dbReference>
<dbReference type="eggNOG" id="arCOG01753">
    <property type="taxonomic scope" value="Archaea"/>
</dbReference>
<evidence type="ECO:0000256" key="6">
    <source>
        <dbReference type="HAMAP-Rule" id="MF_01122"/>
    </source>
</evidence>
<proteinExistence type="inferred from homology"/>
<evidence type="ECO:0000256" key="5">
    <source>
        <dbReference type="ARBA" id="ARBA00023125"/>
    </source>
</evidence>
<dbReference type="Proteomes" id="UP000006681">
    <property type="component" value="Chromosome"/>
</dbReference>
<dbReference type="SUPFAM" id="SSF82704">
    <property type="entry name" value="AlbA-like"/>
    <property type="match status" value="1"/>
</dbReference>
<feature type="domain" description="DNA/RNA-binding protein Alba-like" evidence="7">
    <location>
        <begin position="9"/>
        <end position="69"/>
    </location>
</feature>
<keyword evidence="3 6" id="KW-0963">Cytoplasm</keyword>
<evidence type="ECO:0000313" key="9">
    <source>
        <dbReference type="Proteomes" id="UP000006681"/>
    </source>
</evidence>
<reference evidence="9" key="2">
    <citation type="journal article" date="2010" name="Stand. Genomic Sci.">
        <title>Complete genome sequence of Vulcanisaeta distributa type strain (IC-017T).</title>
        <authorList>
            <person name="Mavromatis K."/>
            <person name="Sikorski J."/>
            <person name="Pabst E."/>
            <person name="Teshima H."/>
            <person name="Lapidus A."/>
            <person name="Lucas S."/>
            <person name="Nolan M."/>
            <person name="Glavina Del Rio T."/>
            <person name="Cheng J."/>
            <person name="Bruce D."/>
            <person name="Goodwin L."/>
            <person name="Pitluck S."/>
            <person name="Liolios K."/>
            <person name="Ivanova N."/>
            <person name="Mikhailova N."/>
            <person name="Pati A."/>
            <person name="Chen A."/>
            <person name="Palaniappan K."/>
            <person name="Land M."/>
            <person name="Hauser L."/>
            <person name="Chang Y."/>
            <person name="Jeffries C."/>
            <person name="Rohde M."/>
            <person name="Spring S."/>
            <person name="Goker M."/>
            <person name="Wirth R."/>
            <person name="Woyke T."/>
            <person name="Bristow J."/>
            <person name="Eisen J."/>
            <person name="Markowitz V."/>
            <person name="Hugenholtz P."/>
            <person name="Klenk H."/>
            <person name="Kyrpides N."/>
        </authorList>
    </citation>
    <scope>NUCLEOTIDE SEQUENCE [LARGE SCALE GENOMIC DNA]</scope>
    <source>
        <strain evidence="9">DSM 14429 / JCM 11212 / NBRC 100878 / IC-017</strain>
    </source>
</reference>
<dbReference type="EMBL" id="CP002100">
    <property type="protein sequence ID" value="ADN50580.1"/>
    <property type="molecule type" value="Genomic_DNA"/>
</dbReference>
<dbReference type="GO" id="GO:0030261">
    <property type="term" value="P:chromosome condensation"/>
    <property type="evidence" value="ECO:0007669"/>
    <property type="project" value="UniProtKB-KW"/>
</dbReference>
<protein>
    <recommendedName>
        <fullName evidence="6">DNA/RNA-binding protein Alba</fullName>
    </recommendedName>
</protein>
<accession>E1QR10</accession>
<comment type="function">
    <text evidence="6">Binds double-stranded DNA tightly but without sequence specificity. Involved in DNA compaction.</text>
</comment>
<evidence type="ECO:0000256" key="2">
    <source>
        <dbReference type="ARBA" id="ARBA00022454"/>
    </source>
</evidence>
<dbReference type="GO" id="GO:0003690">
    <property type="term" value="F:double-stranded DNA binding"/>
    <property type="evidence" value="ECO:0007669"/>
    <property type="project" value="UniProtKB-UniRule"/>
</dbReference>
<dbReference type="Pfam" id="PF01918">
    <property type="entry name" value="Alba"/>
    <property type="match status" value="1"/>
</dbReference>
<dbReference type="NCBIfam" id="TIGR00285">
    <property type="entry name" value="DNA-binding protein Alba"/>
    <property type="match status" value="1"/>
</dbReference>
<comment type="PTM">
    <text evidence="6">Acetylated. Acetylation at Lys-14 decreases DNA-binding affinity.</text>
</comment>
<dbReference type="PIRSF" id="PIRSF028732">
    <property type="entry name" value="Alba"/>
    <property type="match status" value="1"/>
</dbReference>
<sequence>MSTPQQETTILVGKKPTTSYVIATVMSFNAGAKKVILKARGGAIARAVSTAVMIRDRFLPNQVRIADIKLLTDKVTGQGGKERSVAAIEIVLERV</sequence>
<dbReference type="AlphaFoldDB" id="E1QR10"/>
<dbReference type="GO" id="GO:0003723">
    <property type="term" value="F:RNA binding"/>
    <property type="evidence" value="ECO:0007669"/>
    <property type="project" value="InterPro"/>
</dbReference>
<comment type="subcellular location">
    <subcellularLocation>
        <location evidence="6">Cytoplasm</location>
    </subcellularLocation>
    <subcellularLocation>
        <location evidence="6">Chromosome</location>
    </subcellularLocation>
</comment>
<dbReference type="InterPro" id="IPR013795">
    <property type="entry name" value="DNA/RNA-bd_Alba"/>
</dbReference>
<dbReference type="GO" id="GO:0005694">
    <property type="term" value="C:chromosome"/>
    <property type="evidence" value="ECO:0007669"/>
    <property type="project" value="UniProtKB-SubCell"/>
</dbReference>
<organism evidence="8 9">
    <name type="scientific">Vulcanisaeta distributa (strain DSM 14429 / JCM 11212 / NBRC 100878 / IC-017)</name>
    <dbReference type="NCBI Taxonomy" id="572478"/>
    <lineage>
        <taxon>Archaea</taxon>
        <taxon>Thermoproteota</taxon>
        <taxon>Thermoprotei</taxon>
        <taxon>Thermoproteales</taxon>
        <taxon>Thermoproteaceae</taxon>
        <taxon>Vulcanisaeta</taxon>
    </lineage>
</organism>
<name>E1QR10_VULDI</name>
<evidence type="ECO:0000256" key="3">
    <source>
        <dbReference type="ARBA" id="ARBA00022490"/>
    </source>
</evidence>
<keyword evidence="5 6" id="KW-0238">DNA-binding</keyword>
<keyword evidence="6" id="KW-0007">Acetylation</keyword>
<dbReference type="InterPro" id="IPR036882">
    <property type="entry name" value="Alba-like_dom_sf"/>
</dbReference>
<dbReference type="HOGENOM" id="CLU_110989_1_0_2"/>
<dbReference type="GO" id="GO:0005737">
    <property type="term" value="C:cytoplasm"/>
    <property type="evidence" value="ECO:0007669"/>
    <property type="project" value="UniProtKB-SubCell"/>
</dbReference>
<dbReference type="NCBIfam" id="NF003088">
    <property type="entry name" value="PRK04015.1"/>
    <property type="match status" value="1"/>
</dbReference>
<dbReference type="STRING" id="572478.Vdis_1194"/>
<keyword evidence="9" id="KW-1185">Reference proteome</keyword>
<evidence type="ECO:0000313" key="8">
    <source>
        <dbReference type="EMBL" id="ADN50580.1"/>
    </source>
</evidence>
<reference evidence="8 9" key="1">
    <citation type="journal article" date="2010" name="Stand. Genomic Sci.">
        <title>Complete genome sequence of Vulcanisaeta distributa type strain (IC-017).</title>
        <authorList>
            <person name="Mavromatis K."/>
            <person name="Sikorski J."/>
            <person name="Pabst E."/>
            <person name="Teshima H."/>
            <person name="Lapidus A."/>
            <person name="Lucas S."/>
            <person name="Nolan M."/>
            <person name="Glavina Del Rio T."/>
            <person name="Cheng J.F."/>
            <person name="Bruce D."/>
            <person name="Goodwin L."/>
            <person name="Pitluck S."/>
            <person name="Liolios K."/>
            <person name="Ivanova N."/>
            <person name="Mikhailova N."/>
            <person name="Pati A."/>
            <person name="Chen A."/>
            <person name="Palaniappan K."/>
            <person name="Land M."/>
            <person name="Hauser L."/>
            <person name="Chang Y.J."/>
            <person name="Jeffries C.D."/>
            <person name="Rohde M."/>
            <person name="Spring S."/>
            <person name="Goker M."/>
            <person name="Wirth R."/>
            <person name="Woyke T."/>
            <person name="Bristow J."/>
            <person name="Eisen J.A."/>
            <person name="Markowitz V."/>
            <person name="Hugenholtz P."/>
            <person name="Klenk H.P."/>
            <person name="Kyrpides N.C."/>
        </authorList>
    </citation>
    <scope>NUCLEOTIDE SEQUENCE [LARGE SCALE GENOMIC DNA]</scope>
    <source>
        <strain evidence="9">DSM 14429 / JCM 11212 / NBRC 100878 / IC-017</strain>
    </source>
</reference>
<keyword evidence="2 6" id="KW-0158">Chromosome</keyword>
<dbReference type="Gene3D" id="3.30.110.20">
    <property type="entry name" value="Alba-like domain"/>
    <property type="match status" value="1"/>
</dbReference>